<evidence type="ECO:0000313" key="8">
    <source>
        <dbReference type="EMBL" id="OGI43965.1"/>
    </source>
</evidence>
<evidence type="ECO:0000313" key="9">
    <source>
        <dbReference type="Proteomes" id="UP000177925"/>
    </source>
</evidence>
<dbReference type="InterPro" id="IPR012699">
    <property type="entry name" value="PhnN"/>
</dbReference>
<dbReference type="SUPFAM" id="SSF52540">
    <property type="entry name" value="P-loop containing nucleoside triphosphate hydrolases"/>
    <property type="match status" value="1"/>
</dbReference>
<evidence type="ECO:0000256" key="3">
    <source>
        <dbReference type="ARBA" id="ARBA00022679"/>
    </source>
</evidence>
<comment type="catalytic activity">
    <reaction evidence="1 6">
        <text>alpha-D-ribose 1,5-bisphosphate + ATP = 5-phospho-alpha-D-ribose 1-diphosphate + ADP</text>
        <dbReference type="Rhea" id="RHEA:20109"/>
        <dbReference type="ChEBI" id="CHEBI:30616"/>
        <dbReference type="ChEBI" id="CHEBI:58017"/>
        <dbReference type="ChEBI" id="CHEBI:68688"/>
        <dbReference type="ChEBI" id="CHEBI:456216"/>
        <dbReference type="EC" id="2.7.4.23"/>
    </reaction>
</comment>
<comment type="function">
    <text evidence="6">Catalyzes the phosphorylation of ribose 1,5-bisphosphate to 5-phospho-D-ribosyl alpha-1-diphosphate (PRPP).</text>
</comment>
<sequence length="190" mass="20657">MPDRQLYYVIGASGSGKDSIMGWARAQLAGHAGIVFAHRYITRPAAAGGENHVALTEAEFDARLAAGLFAMHWASHGWRYGIGNEINLWLARGLTVVLNGSREYLGGAAAIYPGLTPVLIEVPPEILRQRLLARGRETPERVAQRIERASTFADPHHPGATRIRNDTDLESAGRTFVNLLLAGQRQHACG</sequence>
<dbReference type="GO" id="GO:0033863">
    <property type="term" value="F:ribose 1,5-bisphosphate phosphokinase activity"/>
    <property type="evidence" value="ECO:0007669"/>
    <property type="project" value="UniProtKB-UniRule"/>
</dbReference>
<comment type="pathway">
    <text evidence="2 6">Metabolic intermediate biosynthesis; 5-phospho-alpha-D-ribose 1-diphosphate biosynthesis; 5-phospho-alpha-D-ribose 1-diphosphate from D-ribose 5-phosphate (route II): step 3/3.</text>
</comment>
<name>A0A1F6TFW7_9PROT</name>
<dbReference type="NCBIfam" id="TIGR02322">
    <property type="entry name" value="phosphon_PhnN"/>
    <property type="match status" value="1"/>
</dbReference>
<dbReference type="Gene3D" id="3.40.50.300">
    <property type="entry name" value="P-loop containing nucleotide triphosphate hydrolases"/>
    <property type="match status" value="1"/>
</dbReference>
<dbReference type="SMART" id="SM00072">
    <property type="entry name" value="GuKc"/>
    <property type="match status" value="1"/>
</dbReference>
<dbReference type="InterPro" id="IPR027417">
    <property type="entry name" value="P-loop_NTPase"/>
</dbReference>
<comment type="caution">
    <text evidence="8">The sequence shown here is derived from an EMBL/GenBank/DDBJ whole genome shotgun (WGS) entry which is preliminary data.</text>
</comment>
<dbReference type="STRING" id="1817758.A2150_02775"/>
<dbReference type="GO" id="GO:0005524">
    <property type="term" value="F:ATP binding"/>
    <property type="evidence" value="ECO:0007669"/>
    <property type="project" value="UniProtKB-KW"/>
</dbReference>
<organism evidence="8 9">
    <name type="scientific">Candidatus Muproteobacteria bacterium RBG_16_64_11</name>
    <dbReference type="NCBI Taxonomy" id="1817758"/>
    <lineage>
        <taxon>Bacteria</taxon>
        <taxon>Pseudomonadati</taxon>
        <taxon>Pseudomonadota</taxon>
        <taxon>Candidatus Muproteobacteria</taxon>
    </lineage>
</organism>
<evidence type="ECO:0000256" key="2">
    <source>
        <dbReference type="ARBA" id="ARBA00005069"/>
    </source>
</evidence>
<dbReference type="HAMAP" id="MF_00836">
    <property type="entry name" value="PhnN"/>
    <property type="match status" value="1"/>
</dbReference>
<reference evidence="8 9" key="1">
    <citation type="journal article" date="2016" name="Nat. Commun.">
        <title>Thousands of microbial genomes shed light on interconnected biogeochemical processes in an aquifer system.</title>
        <authorList>
            <person name="Anantharaman K."/>
            <person name="Brown C.T."/>
            <person name="Hug L.A."/>
            <person name="Sharon I."/>
            <person name="Castelle C.J."/>
            <person name="Probst A.J."/>
            <person name="Thomas B.C."/>
            <person name="Singh A."/>
            <person name="Wilkins M.J."/>
            <person name="Karaoz U."/>
            <person name="Brodie E.L."/>
            <person name="Williams K.H."/>
            <person name="Hubbard S.S."/>
            <person name="Banfield J.F."/>
        </authorList>
    </citation>
    <scope>NUCLEOTIDE SEQUENCE [LARGE SCALE GENOMIC DNA]</scope>
</reference>
<dbReference type="GO" id="GO:0019634">
    <property type="term" value="P:organic phosphonate metabolic process"/>
    <property type="evidence" value="ECO:0007669"/>
    <property type="project" value="UniProtKB-UniRule"/>
</dbReference>
<evidence type="ECO:0000259" key="7">
    <source>
        <dbReference type="SMART" id="SM00072"/>
    </source>
</evidence>
<keyword evidence="4 6" id="KW-0547">Nucleotide-binding</keyword>
<dbReference type="UniPathway" id="UPA00087">
    <property type="reaction ID" value="UER00175"/>
</dbReference>
<evidence type="ECO:0000256" key="1">
    <source>
        <dbReference type="ARBA" id="ARBA00000373"/>
    </source>
</evidence>
<dbReference type="EMBL" id="MFSS01000032">
    <property type="protein sequence ID" value="OGI43965.1"/>
    <property type="molecule type" value="Genomic_DNA"/>
</dbReference>
<proteinExistence type="inferred from homology"/>
<protein>
    <recommendedName>
        <fullName evidence="6">Ribose 1,5-bisphosphate phosphokinase PhnN</fullName>
        <ecNumber evidence="6">2.7.4.23</ecNumber>
    </recommendedName>
    <alternativeName>
        <fullName evidence="6">Ribose 1,5-bisphosphokinase</fullName>
    </alternativeName>
</protein>
<dbReference type="InterPro" id="IPR008145">
    <property type="entry name" value="GK/Ca_channel_bsu"/>
</dbReference>
<dbReference type="AlphaFoldDB" id="A0A1F6TFW7"/>
<evidence type="ECO:0000256" key="5">
    <source>
        <dbReference type="ARBA" id="ARBA00022840"/>
    </source>
</evidence>
<evidence type="ECO:0000256" key="6">
    <source>
        <dbReference type="HAMAP-Rule" id="MF_00836"/>
    </source>
</evidence>
<dbReference type="GO" id="GO:0006015">
    <property type="term" value="P:5-phosphoribose 1-diphosphate biosynthetic process"/>
    <property type="evidence" value="ECO:0007669"/>
    <property type="project" value="UniProtKB-UniRule"/>
</dbReference>
<keyword evidence="5 6" id="KW-0067">ATP-binding</keyword>
<keyword evidence="8" id="KW-0418">Kinase</keyword>
<keyword evidence="3 6" id="KW-0808">Transferase</keyword>
<accession>A0A1F6TFW7</accession>
<feature type="domain" description="Guanylate kinase/L-type calcium channel beta subunit" evidence="7">
    <location>
        <begin position="3"/>
        <end position="184"/>
    </location>
</feature>
<gene>
    <name evidence="6" type="primary">phnN</name>
    <name evidence="8" type="ORF">A2150_02775</name>
</gene>
<comment type="caution">
    <text evidence="6">Lacks conserved residue(s) required for the propagation of feature annotation.</text>
</comment>
<comment type="similarity">
    <text evidence="6">Belongs to the ribose 1,5-bisphosphokinase family.</text>
</comment>
<dbReference type="NCBIfam" id="NF007485">
    <property type="entry name" value="PRK10078.1"/>
    <property type="match status" value="1"/>
</dbReference>
<dbReference type="EC" id="2.7.4.23" evidence="6"/>
<dbReference type="Proteomes" id="UP000177925">
    <property type="component" value="Unassembled WGS sequence"/>
</dbReference>
<evidence type="ECO:0000256" key="4">
    <source>
        <dbReference type="ARBA" id="ARBA00022741"/>
    </source>
</evidence>